<name>A0A0R2B8K4_9LACO</name>
<evidence type="ECO:0008006" key="4">
    <source>
        <dbReference type="Google" id="ProtNLM"/>
    </source>
</evidence>
<comment type="caution">
    <text evidence="2">The sequence shown here is derived from an EMBL/GenBank/DDBJ whole genome shotgun (WGS) entry which is preliminary data.</text>
</comment>
<sequence>MEERSKAVGFGQAVKEFVTRTFDYKGRSTRAAFWWVELAVFILSMILAIIVSVGISPIDFATTNKTVDFMTEWPFLVWCAILILPSFSLQIRRFRDAGVSPWLAVFITVFGWLFAGITYALPGQVLNLWWLSLISSLLSLVSFIVTLLPSHDAPKVAASASGPVTIGRAFKLFWTHFFDFRGRSSRSAYWWAFFWNTLIRVIGGVLVFIVAMTFFGFSLMKQSSTGSTASSAISSVGTPSILIVGFIIFLFSVYDLATLIPSLMITIRRYRDAGISPWWFAVILVSVIVMAGLFGGNIGNDWQVVKAVVLLAILVIHFIILIRPTKQ</sequence>
<keyword evidence="3" id="KW-1185">Reference proteome</keyword>
<keyword evidence="1" id="KW-0472">Membrane</keyword>
<feature type="transmembrane region" description="Helical" evidence="1">
    <location>
        <begin position="75"/>
        <end position="91"/>
    </location>
</feature>
<evidence type="ECO:0000313" key="3">
    <source>
        <dbReference type="Proteomes" id="UP000051672"/>
    </source>
</evidence>
<dbReference type="PANTHER" id="PTHR34980">
    <property type="entry name" value="INNER MEMBRANE PROTEIN-RELATED-RELATED"/>
    <property type="match status" value="1"/>
</dbReference>
<gene>
    <name evidence="2" type="ORF">FC34_GL000877</name>
</gene>
<evidence type="ECO:0000313" key="2">
    <source>
        <dbReference type="EMBL" id="KRM71900.1"/>
    </source>
</evidence>
<feature type="transmembrane region" description="Helical" evidence="1">
    <location>
        <begin position="128"/>
        <end position="148"/>
    </location>
</feature>
<feature type="transmembrane region" description="Helical" evidence="1">
    <location>
        <begin position="32"/>
        <end position="55"/>
    </location>
</feature>
<evidence type="ECO:0000256" key="1">
    <source>
        <dbReference type="SAM" id="Phobius"/>
    </source>
</evidence>
<feature type="transmembrane region" description="Helical" evidence="1">
    <location>
        <begin position="278"/>
        <end position="298"/>
    </location>
</feature>
<dbReference type="AlphaFoldDB" id="A0A0R2B8K4"/>
<dbReference type="Pfam" id="PF05656">
    <property type="entry name" value="DUF805"/>
    <property type="match status" value="2"/>
</dbReference>
<dbReference type="Proteomes" id="UP000051672">
    <property type="component" value="Unassembled WGS sequence"/>
</dbReference>
<feature type="transmembrane region" description="Helical" evidence="1">
    <location>
        <begin position="237"/>
        <end position="257"/>
    </location>
</feature>
<dbReference type="RefSeq" id="WP_057894178.1">
    <property type="nucleotide sequence ID" value="NZ_AYZQ01000002.1"/>
</dbReference>
<dbReference type="OrthoDB" id="2285053at2"/>
<keyword evidence="1" id="KW-0812">Transmembrane</keyword>
<dbReference type="PATRIC" id="fig|1423727.3.peg.883"/>
<accession>A0A0R2B8K4</accession>
<organism evidence="2 3">
    <name type="scientific">Lacticaseibacillus brantae DSM 23927</name>
    <dbReference type="NCBI Taxonomy" id="1423727"/>
    <lineage>
        <taxon>Bacteria</taxon>
        <taxon>Bacillati</taxon>
        <taxon>Bacillota</taxon>
        <taxon>Bacilli</taxon>
        <taxon>Lactobacillales</taxon>
        <taxon>Lactobacillaceae</taxon>
        <taxon>Lacticaseibacillus</taxon>
    </lineage>
</organism>
<reference evidence="2 3" key="1">
    <citation type="journal article" date="2015" name="Genome Announc.">
        <title>Expanding the biotechnology potential of lactobacilli through comparative genomics of 213 strains and associated genera.</title>
        <authorList>
            <person name="Sun Z."/>
            <person name="Harris H.M."/>
            <person name="McCann A."/>
            <person name="Guo C."/>
            <person name="Argimon S."/>
            <person name="Zhang W."/>
            <person name="Yang X."/>
            <person name="Jeffery I.B."/>
            <person name="Cooney J.C."/>
            <person name="Kagawa T.F."/>
            <person name="Liu W."/>
            <person name="Song Y."/>
            <person name="Salvetti E."/>
            <person name="Wrobel A."/>
            <person name="Rasinkangas P."/>
            <person name="Parkhill J."/>
            <person name="Rea M.C."/>
            <person name="O'Sullivan O."/>
            <person name="Ritari J."/>
            <person name="Douillard F.P."/>
            <person name="Paul Ross R."/>
            <person name="Yang R."/>
            <person name="Briner A.E."/>
            <person name="Felis G.E."/>
            <person name="de Vos W.M."/>
            <person name="Barrangou R."/>
            <person name="Klaenhammer T.R."/>
            <person name="Caufield P.W."/>
            <person name="Cui Y."/>
            <person name="Zhang H."/>
            <person name="O'Toole P.W."/>
        </authorList>
    </citation>
    <scope>NUCLEOTIDE SEQUENCE [LARGE SCALE GENOMIC DNA]</scope>
    <source>
        <strain evidence="2 3">DSM 23927</strain>
    </source>
</reference>
<feature type="transmembrane region" description="Helical" evidence="1">
    <location>
        <begin position="304"/>
        <end position="322"/>
    </location>
</feature>
<protein>
    <recommendedName>
        <fullName evidence="4">DUF805 domain-containing protein</fullName>
    </recommendedName>
</protein>
<dbReference type="GO" id="GO:0005886">
    <property type="term" value="C:plasma membrane"/>
    <property type="evidence" value="ECO:0007669"/>
    <property type="project" value="TreeGrafter"/>
</dbReference>
<dbReference type="InterPro" id="IPR008523">
    <property type="entry name" value="DUF805"/>
</dbReference>
<feature type="transmembrane region" description="Helical" evidence="1">
    <location>
        <begin position="188"/>
        <end position="217"/>
    </location>
</feature>
<dbReference type="EMBL" id="AYZQ01000002">
    <property type="protein sequence ID" value="KRM71900.1"/>
    <property type="molecule type" value="Genomic_DNA"/>
</dbReference>
<proteinExistence type="predicted"/>
<dbReference type="PANTHER" id="PTHR34980:SF2">
    <property type="entry name" value="INNER MEMBRANE PROTEIN YHAH-RELATED"/>
    <property type="match status" value="1"/>
</dbReference>
<dbReference type="STRING" id="1423727.FC34_GL000877"/>
<feature type="transmembrane region" description="Helical" evidence="1">
    <location>
        <begin position="103"/>
        <end position="122"/>
    </location>
</feature>
<keyword evidence="1" id="KW-1133">Transmembrane helix</keyword>